<dbReference type="InterPro" id="IPR049560">
    <property type="entry name" value="MeTrfase_RsmB-F_NOP2_cat"/>
</dbReference>
<evidence type="ECO:0000256" key="9">
    <source>
        <dbReference type="ARBA" id="ARBA00022691"/>
    </source>
</evidence>
<feature type="domain" description="SAM-dependent MTase RsmB/NOP-type" evidence="15">
    <location>
        <begin position="165"/>
        <end position="433"/>
    </location>
</feature>
<dbReference type="InterPro" id="IPR001678">
    <property type="entry name" value="MeTrfase_RsmB-F_NOP2_dom"/>
</dbReference>
<evidence type="ECO:0000256" key="1">
    <source>
        <dbReference type="ARBA" id="ARBA00002724"/>
    </source>
</evidence>
<feature type="binding site" evidence="14">
    <location>
        <position position="304"/>
    </location>
    <ligand>
        <name>S-adenosyl-L-methionine</name>
        <dbReference type="ChEBI" id="CHEBI:59789"/>
    </ligand>
</feature>
<keyword evidence="5" id="KW-0963">Cytoplasm</keyword>
<dbReference type="InterPro" id="IPR023267">
    <property type="entry name" value="RCMT"/>
</dbReference>
<feature type="binding site" evidence="14">
    <location>
        <begin position="254"/>
        <end position="260"/>
    </location>
    <ligand>
        <name>S-adenosyl-L-methionine</name>
        <dbReference type="ChEBI" id="CHEBI:59789"/>
    </ligand>
</feature>
<evidence type="ECO:0000256" key="2">
    <source>
        <dbReference type="ARBA" id="ARBA00004496"/>
    </source>
</evidence>
<evidence type="ECO:0000313" key="17">
    <source>
        <dbReference type="Proteomes" id="UP000501602"/>
    </source>
</evidence>
<dbReference type="PROSITE" id="PS51686">
    <property type="entry name" value="SAM_MT_RSMB_NOP"/>
    <property type="match status" value="1"/>
</dbReference>
<evidence type="ECO:0000256" key="3">
    <source>
        <dbReference type="ARBA" id="ARBA00007494"/>
    </source>
</evidence>
<keyword evidence="9 14" id="KW-0949">S-adenosyl-L-methionine</keyword>
<evidence type="ECO:0000256" key="11">
    <source>
        <dbReference type="ARBA" id="ARBA00030399"/>
    </source>
</evidence>
<dbReference type="NCBIfam" id="NF008149">
    <property type="entry name" value="PRK10901.1"/>
    <property type="match status" value="1"/>
</dbReference>
<evidence type="ECO:0000256" key="4">
    <source>
        <dbReference type="ARBA" id="ARBA00012140"/>
    </source>
</evidence>
<feature type="active site" description="Nucleophile" evidence="14">
    <location>
        <position position="376"/>
    </location>
</feature>
<dbReference type="InterPro" id="IPR006027">
    <property type="entry name" value="NusB_RsmB_TIM44"/>
</dbReference>
<dbReference type="Pfam" id="PF22458">
    <property type="entry name" value="RsmF-B_ferredox"/>
    <property type="match status" value="1"/>
</dbReference>
<dbReference type="FunFam" id="3.40.50.150:FF:000022">
    <property type="entry name" value="Ribosomal RNA small subunit methyltransferase B"/>
    <property type="match status" value="1"/>
</dbReference>
<proteinExistence type="inferred from homology"/>
<dbReference type="InterPro" id="IPR018314">
    <property type="entry name" value="RsmB/NOL1/NOP2-like_CS"/>
</dbReference>
<dbReference type="NCBIfam" id="TIGR00563">
    <property type="entry name" value="rsmB"/>
    <property type="match status" value="1"/>
</dbReference>
<keyword evidence="7 14" id="KW-0489">Methyltransferase</keyword>
<feature type="binding site" evidence="14">
    <location>
        <position position="278"/>
    </location>
    <ligand>
        <name>S-adenosyl-L-methionine</name>
        <dbReference type="ChEBI" id="CHEBI:59789"/>
    </ligand>
</feature>
<organism evidence="16 17">
    <name type="scientific">Ferrimonas lipolytica</name>
    <dbReference type="NCBI Taxonomy" id="2724191"/>
    <lineage>
        <taxon>Bacteria</taxon>
        <taxon>Pseudomonadati</taxon>
        <taxon>Pseudomonadota</taxon>
        <taxon>Gammaproteobacteria</taxon>
        <taxon>Alteromonadales</taxon>
        <taxon>Ferrimonadaceae</taxon>
        <taxon>Ferrimonas</taxon>
    </lineage>
</organism>
<evidence type="ECO:0000313" key="16">
    <source>
        <dbReference type="EMBL" id="QIZ78198.1"/>
    </source>
</evidence>
<keyword evidence="8 14" id="KW-0808">Transferase</keyword>
<dbReference type="AlphaFoldDB" id="A0A6H1UH98"/>
<evidence type="ECO:0000256" key="14">
    <source>
        <dbReference type="PROSITE-ProRule" id="PRU01023"/>
    </source>
</evidence>
<evidence type="ECO:0000256" key="5">
    <source>
        <dbReference type="ARBA" id="ARBA00022490"/>
    </source>
</evidence>
<dbReference type="EMBL" id="CP051180">
    <property type="protein sequence ID" value="QIZ78198.1"/>
    <property type="molecule type" value="Genomic_DNA"/>
</dbReference>
<evidence type="ECO:0000256" key="13">
    <source>
        <dbReference type="ARBA" id="ARBA00047283"/>
    </source>
</evidence>
<comment type="catalytic activity">
    <reaction evidence="13">
        <text>cytidine(967) in 16S rRNA + S-adenosyl-L-methionine = 5-methylcytidine(967) in 16S rRNA + S-adenosyl-L-homocysteine + H(+)</text>
        <dbReference type="Rhea" id="RHEA:42748"/>
        <dbReference type="Rhea" id="RHEA-COMP:10219"/>
        <dbReference type="Rhea" id="RHEA-COMP:10220"/>
        <dbReference type="ChEBI" id="CHEBI:15378"/>
        <dbReference type="ChEBI" id="CHEBI:57856"/>
        <dbReference type="ChEBI" id="CHEBI:59789"/>
        <dbReference type="ChEBI" id="CHEBI:74483"/>
        <dbReference type="ChEBI" id="CHEBI:82748"/>
        <dbReference type="EC" id="2.1.1.176"/>
    </reaction>
</comment>
<dbReference type="PRINTS" id="PR02008">
    <property type="entry name" value="RCMTFAMILY"/>
</dbReference>
<name>A0A6H1UH98_9GAMM</name>
<dbReference type="InterPro" id="IPR029063">
    <property type="entry name" value="SAM-dependent_MTases_sf"/>
</dbReference>
<comment type="subcellular location">
    <subcellularLocation>
        <location evidence="2">Cytoplasm</location>
    </subcellularLocation>
</comment>
<dbReference type="GO" id="GO:0003723">
    <property type="term" value="F:RNA binding"/>
    <property type="evidence" value="ECO:0007669"/>
    <property type="project" value="UniProtKB-UniRule"/>
</dbReference>
<dbReference type="InterPro" id="IPR035926">
    <property type="entry name" value="NusB-like_sf"/>
</dbReference>
<sequence length="434" mass="48371">MSNSNLRADAARVILAVIDQGQSMGQALPRAQRHYVDGRDKGLLAEICYGVMRTLPQLDTQLRRQLEKPLSGKKRIIHCVLLAGLYQLKHTRVASHAVISETVEACRELRAPGMTGLVNGVLRSLQRNIDQLMDEQFEAETVQTLHPSWLLKRLQAAYPQQWQQVVEANNQQPPLWLRNNISSQSRSDYLEELEEEGIDAVVGDSDDAFRLLQATDVTKLPGFKIGAVSVQDLSAQRSAQLLDCQAGDEVLDVCAAPGGKTCHMLERQPKIAKMVAVDLSKERLKRVQQNLDRIGLDAELRDGDARYPVQWAPGQQFDRILLDAPCSATGVIRRNPDSKWLRRDADIAQLAEVQREILDAMWAILKPGGTLLYATCSVLPEENAEQIKAFLNKTGDAMLSPIQPQESAEQPGWQLLPQQDGGDGFYYARLIKKA</sequence>
<dbReference type="CDD" id="cd02440">
    <property type="entry name" value="AdoMet_MTases"/>
    <property type="match status" value="1"/>
</dbReference>
<keyword evidence="6" id="KW-0698">rRNA processing</keyword>
<gene>
    <name evidence="16" type="primary">rsmB</name>
    <name evidence="16" type="ORF">HER31_15610</name>
</gene>
<dbReference type="InterPro" id="IPR004573">
    <property type="entry name" value="rRNA_ssu_MeTfrase_B"/>
</dbReference>
<dbReference type="InterPro" id="IPR054728">
    <property type="entry name" value="RsmB-like_ferredoxin"/>
</dbReference>
<reference evidence="16 17" key="1">
    <citation type="submission" date="2020-04" db="EMBL/GenBank/DDBJ databases">
        <title>Ferrimonas sp. S7 isolated from sea water.</title>
        <authorList>
            <person name="Bae S.S."/>
            <person name="Baek K."/>
        </authorList>
    </citation>
    <scope>NUCLEOTIDE SEQUENCE [LARGE SCALE GENOMIC DNA]</scope>
    <source>
        <strain evidence="16 17">S7</strain>
    </source>
</reference>
<dbReference type="KEGG" id="fes:HER31_15610"/>
<evidence type="ECO:0000256" key="12">
    <source>
        <dbReference type="ARBA" id="ARBA00031088"/>
    </source>
</evidence>
<dbReference type="Pfam" id="PF01189">
    <property type="entry name" value="Methyltr_RsmB-F"/>
    <property type="match status" value="1"/>
</dbReference>
<keyword evidence="10 14" id="KW-0694">RNA-binding</keyword>
<dbReference type="EC" id="2.1.1.176" evidence="4"/>
<dbReference type="Proteomes" id="UP000501602">
    <property type="component" value="Chromosome"/>
</dbReference>
<keyword evidence="17" id="KW-1185">Reference proteome</keyword>
<comment type="function">
    <text evidence="1">Specifically methylates the cytosine at position 967 (m5C967) of 16S rRNA.</text>
</comment>
<dbReference type="GO" id="GO:0005829">
    <property type="term" value="C:cytosol"/>
    <property type="evidence" value="ECO:0007669"/>
    <property type="project" value="TreeGrafter"/>
</dbReference>
<evidence type="ECO:0000259" key="15">
    <source>
        <dbReference type="PROSITE" id="PS51686"/>
    </source>
</evidence>
<dbReference type="Pfam" id="PF01029">
    <property type="entry name" value="NusB"/>
    <property type="match status" value="1"/>
</dbReference>
<dbReference type="SUPFAM" id="SSF48013">
    <property type="entry name" value="NusB-like"/>
    <property type="match status" value="1"/>
</dbReference>
<protein>
    <recommendedName>
        <fullName evidence="4">16S rRNA (cytosine(967)-C(5))-methyltransferase</fullName>
        <ecNumber evidence="4">2.1.1.176</ecNumber>
    </recommendedName>
    <alternativeName>
        <fullName evidence="11">16S rRNA m5C967 methyltransferase</fullName>
    </alternativeName>
    <alternativeName>
        <fullName evidence="12">rRNA (cytosine-C(5)-)-methyltransferase RsmB</fullName>
    </alternativeName>
</protein>
<dbReference type="Gene3D" id="1.10.940.10">
    <property type="entry name" value="NusB-like"/>
    <property type="match status" value="1"/>
</dbReference>
<dbReference type="NCBIfam" id="NF011494">
    <property type="entry name" value="PRK14902.1"/>
    <property type="match status" value="1"/>
</dbReference>
<dbReference type="PROSITE" id="PS01153">
    <property type="entry name" value="NOL1_NOP2_SUN"/>
    <property type="match status" value="1"/>
</dbReference>
<dbReference type="SUPFAM" id="SSF53335">
    <property type="entry name" value="S-adenosyl-L-methionine-dependent methyltransferases"/>
    <property type="match status" value="1"/>
</dbReference>
<evidence type="ECO:0000256" key="8">
    <source>
        <dbReference type="ARBA" id="ARBA00022679"/>
    </source>
</evidence>
<dbReference type="Gene3D" id="1.10.287.730">
    <property type="entry name" value="Helix hairpin bin"/>
    <property type="match status" value="1"/>
</dbReference>
<dbReference type="PANTHER" id="PTHR22807">
    <property type="entry name" value="NOP2 YEAST -RELATED NOL1/NOP2/FMU SUN DOMAIN-CONTAINING"/>
    <property type="match status" value="1"/>
</dbReference>
<accession>A0A6H1UH98</accession>
<dbReference type="RefSeq" id="WP_168661931.1">
    <property type="nucleotide sequence ID" value="NZ_CP051180.1"/>
</dbReference>
<dbReference type="Gene3D" id="3.40.50.150">
    <property type="entry name" value="Vaccinia Virus protein VP39"/>
    <property type="match status" value="1"/>
</dbReference>
<dbReference type="GO" id="GO:0006355">
    <property type="term" value="P:regulation of DNA-templated transcription"/>
    <property type="evidence" value="ECO:0007669"/>
    <property type="project" value="InterPro"/>
</dbReference>
<comment type="similarity">
    <text evidence="3 14">Belongs to the class I-like SAM-binding methyltransferase superfamily. RsmB/NOP family.</text>
</comment>
<dbReference type="Gene3D" id="3.30.70.1170">
    <property type="entry name" value="Sun protein, domain 3"/>
    <property type="match status" value="1"/>
</dbReference>
<evidence type="ECO:0000256" key="7">
    <source>
        <dbReference type="ARBA" id="ARBA00022603"/>
    </source>
</evidence>
<dbReference type="GO" id="GO:0070475">
    <property type="term" value="P:rRNA base methylation"/>
    <property type="evidence" value="ECO:0007669"/>
    <property type="project" value="TreeGrafter"/>
</dbReference>
<dbReference type="PANTHER" id="PTHR22807:SF61">
    <property type="entry name" value="NOL1_NOP2_SUN FAMILY PROTEIN _ ANTITERMINATION NUSB DOMAIN-CONTAINING PROTEIN"/>
    <property type="match status" value="1"/>
</dbReference>
<evidence type="ECO:0000256" key="10">
    <source>
        <dbReference type="ARBA" id="ARBA00022884"/>
    </source>
</evidence>
<evidence type="ECO:0000256" key="6">
    <source>
        <dbReference type="ARBA" id="ARBA00022552"/>
    </source>
</evidence>
<dbReference type="GO" id="GO:0009383">
    <property type="term" value="F:rRNA (cytosine-C5-)-methyltransferase activity"/>
    <property type="evidence" value="ECO:0007669"/>
    <property type="project" value="TreeGrafter"/>
</dbReference>
<feature type="binding site" evidence="14">
    <location>
        <position position="323"/>
    </location>
    <ligand>
        <name>S-adenosyl-L-methionine</name>
        <dbReference type="ChEBI" id="CHEBI:59789"/>
    </ligand>
</feature>